<feature type="region of interest" description="Disordered" evidence="1">
    <location>
        <begin position="1"/>
        <end position="20"/>
    </location>
</feature>
<dbReference type="Proteomes" id="UP000268727">
    <property type="component" value="Unassembled WGS sequence"/>
</dbReference>
<sequence length="85" mass="8467">MGATAALSATGLAVASGEDVTRTGVVRNAGDLVEEFAVDVVVRFAPPRAAEVGAGRVPPGVRVRSGPRATRTPPRAPGCAAGTGW</sequence>
<gene>
    <name evidence="2" type="ORF">EDD40_6657</name>
</gene>
<name>A0A3N1HFE6_9PSEU</name>
<evidence type="ECO:0000313" key="2">
    <source>
        <dbReference type="EMBL" id="ROP41228.1"/>
    </source>
</evidence>
<organism evidence="2 3">
    <name type="scientific">Saccharothrix texasensis</name>
    <dbReference type="NCBI Taxonomy" id="103734"/>
    <lineage>
        <taxon>Bacteria</taxon>
        <taxon>Bacillati</taxon>
        <taxon>Actinomycetota</taxon>
        <taxon>Actinomycetes</taxon>
        <taxon>Pseudonocardiales</taxon>
        <taxon>Pseudonocardiaceae</taxon>
        <taxon>Saccharothrix</taxon>
    </lineage>
</organism>
<dbReference type="AlphaFoldDB" id="A0A3N1HFE6"/>
<accession>A0A3N1HFE6</accession>
<feature type="compositionally biased region" description="Low complexity" evidence="1">
    <location>
        <begin position="1"/>
        <end position="16"/>
    </location>
</feature>
<evidence type="ECO:0000256" key="1">
    <source>
        <dbReference type="SAM" id="MobiDB-lite"/>
    </source>
</evidence>
<keyword evidence="3" id="KW-1185">Reference proteome</keyword>
<reference evidence="2 3" key="1">
    <citation type="submission" date="2018-11" db="EMBL/GenBank/DDBJ databases">
        <title>Sequencing the genomes of 1000 actinobacteria strains.</title>
        <authorList>
            <person name="Klenk H.-P."/>
        </authorList>
    </citation>
    <scope>NUCLEOTIDE SEQUENCE [LARGE SCALE GENOMIC DNA]</scope>
    <source>
        <strain evidence="2 3">DSM 44231</strain>
    </source>
</reference>
<evidence type="ECO:0000313" key="3">
    <source>
        <dbReference type="Proteomes" id="UP000268727"/>
    </source>
</evidence>
<protein>
    <submittedName>
        <fullName evidence="2">Uncharacterized protein</fullName>
    </submittedName>
</protein>
<proteinExistence type="predicted"/>
<feature type="region of interest" description="Disordered" evidence="1">
    <location>
        <begin position="51"/>
        <end position="85"/>
    </location>
</feature>
<dbReference type="EMBL" id="RJKM01000001">
    <property type="protein sequence ID" value="ROP41228.1"/>
    <property type="molecule type" value="Genomic_DNA"/>
</dbReference>
<comment type="caution">
    <text evidence="2">The sequence shown here is derived from an EMBL/GenBank/DDBJ whole genome shotgun (WGS) entry which is preliminary data.</text>
</comment>